<name>A0AAV0XUQ9_9HEMI</name>
<accession>A0AAV0XUQ9</accession>
<proteinExistence type="predicted"/>
<dbReference type="AlphaFoldDB" id="A0AAV0XUQ9"/>
<organism evidence="1 2">
    <name type="scientific">Macrosiphum euphorbiae</name>
    <name type="common">potato aphid</name>
    <dbReference type="NCBI Taxonomy" id="13131"/>
    <lineage>
        <taxon>Eukaryota</taxon>
        <taxon>Metazoa</taxon>
        <taxon>Ecdysozoa</taxon>
        <taxon>Arthropoda</taxon>
        <taxon>Hexapoda</taxon>
        <taxon>Insecta</taxon>
        <taxon>Pterygota</taxon>
        <taxon>Neoptera</taxon>
        <taxon>Paraneoptera</taxon>
        <taxon>Hemiptera</taxon>
        <taxon>Sternorrhyncha</taxon>
        <taxon>Aphidomorpha</taxon>
        <taxon>Aphidoidea</taxon>
        <taxon>Aphididae</taxon>
        <taxon>Macrosiphini</taxon>
        <taxon>Macrosiphum</taxon>
    </lineage>
</organism>
<protein>
    <submittedName>
        <fullName evidence="1">Uncharacterized protein</fullName>
    </submittedName>
</protein>
<dbReference type="PANTHER" id="PTHR10773">
    <property type="entry name" value="DNA-DIRECTED RNA POLYMERASES I, II, AND III SUBUNIT RPABC2"/>
    <property type="match status" value="1"/>
</dbReference>
<dbReference type="Proteomes" id="UP001160148">
    <property type="component" value="Unassembled WGS sequence"/>
</dbReference>
<evidence type="ECO:0000313" key="2">
    <source>
        <dbReference type="Proteomes" id="UP001160148"/>
    </source>
</evidence>
<gene>
    <name evidence="1" type="ORF">MEUPH1_LOCUS25591</name>
</gene>
<comment type="caution">
    <text evidence="1">The sequence shown here is derived from an EMBL/GenBank/DDBJ whole genome shotgun (WGS) entry which is preliminary data.</text>
</comment>
<evidence type="ECO:0000313" key="1">
    <source>
        <dbReference type="EMBL" id="CAI6371602.1"/>
    </source>
</evidence>
<sequence length="164" mass="19320">MLQYIEGGKSLADLYRDYSSLRIEDQYPQEKIANLTMYSRMFNTEFNISFCVPKKDQCSHCESYKNSDEVEKVHKDEKYQLHLSEKNLSRTEKENDKHLASNDINRSNILLACYDLQAVLPTPRVEVSVFYYKSKLSTYNFSISDIVENNHFVMFGMKVKQKKE</sequence>
<keyword evidence="2" id="KW-1185">Reference proteome</keyword>
<reference evidence="1 2" key="1">
    <citation type="submission" date="2023-01" db="EMBL/GenBank/DDBJ databases">
        <authorList>
            <person name="Whitehead M."/>
        </authorList>
    </citation>
    <scope>NUCLEOTIDE SEQUENCE [LARGE SCALE GENOMIC DNA]</scope>
</reference>
<dbReference type="EMBL" id="CARXXK010001014">
    <property type="protein sequence ID" value="CAI6371602.1"/>
    <property type="molecule type" value="Genomic_DNA"/>
</dbReference>
<dbReference type="PANTHER" id="PTHR10773:SF19">
    <property type="match status" value="1"/>
</dbReference>